<evidence type="ECO:0000256" key="2">
    <source>
        <dbReference type="ARBA" id="ARBA00022723"/>
    </source>
</evidence>
<comment type="caution">
    <text evidence="7">The sequence shown here is derived from an EMBL/GenBank/DDBJ whole genome shotgun (WGS) entry which is preliminary data.</text>
</comment>
<keyword evidence="2" id="KW-0479">Metal-binding</keyword>
<keyword evidence="1" id="KW-0645">Protease</keyword>
<dbReference type="Gene3D" id="3.40.140.10">
    <property type="entry name" value="Cytidine Deaminase, domain 2"/>
    <property type="match status" value="1"/>
</dbReference>
<organism evidence="7 8">
    <name type="scientific">Limnothrix redekei LRLZ20PSL1</name>
    <dbReference type="NCBI Taxonomy" id="3112953"/>
    <lineage>
        <taxon>Bacteria</taxon>
        <taxon>Bacillati</taxon>
        <taxon>Cyanobacteriota</taxon>
        <taxon>Cyanophyceae</taxon>
        <taxon>Pseudanabaenales</taxon>
        <taxon>Pseudanabaenaceae</taxon>
        <taxon>Limnothrix</taxon>
    </lineage>
</organism>
<dbReference type="SMART" id="SM00232">
    <property type="entry name" value="JAB_MPN"/>
    <property type="match status" value="1"/>
</dbReference>
<keyword evidence="3" id="KW-0378">Hydrolase</keyword>
<dbReference type="InterPro" id="IPR000555">
    <property type="entry name" value="JAMM/MPN+_dom"/>
</dbReference>
<keyword evidence="8" id="KW-1185">Reference proteome</keyword>
<dbReference type="PANTHER" id="PTHR34858:SF1">
    <property type="entry name" value="CYSO-CYSTEINE PEPTIDASE"/>
    <property type="match status" value="1"/>
</dbReference>
<dbReference type="EMBL" id="JAZAQF010000089">
    <property type="protein sequence ID" value="MFG3819365.1"/>
    <property type="molecule type" value="Genomic_DNA"/>
</dbReference>
<reference evidence="8" key="1">
    <citation type="journal article" date="2024" name="Algal Res.">
        <title>Biochemical, toxicological and genomic investigation of a high-biomass producing Limnothrix strain isolated from Italian shallow drinking water reservoir.</title>
        <authorList>
            <person name="Simonazzi M."/>
            <person name="Shishido T.K."/>
            <person name="Delbaje E."/>
            <person name="Wahlsten M."/>
            <person name="Fewer D.P."/>
            <person name="Sivonen K."/>
            <person name="Pezzolesi L."/>
            <person name="Pistocchi R."/>
        </authorList>
    </citation>
    <scope>NUCLEOTIDE SEQUENCE [LARGE SCALE GENOMIC DNA]</scope>
    <source>
        <strain evidence="8">LRLZ20PSL1</strain>
    </source>
</reference>
<evidence type="ECO:0000256" key="1">
    <source>
        <dbReference type="ARBA" id="ARBA00022670"/>
    </source>
</evidence>
<dbReference type="PANTHER" id="PTHR34858">
    <property type="entry name" value="CYSO-CYSTEINE PEPTIDASE"/>
    <property type="match status" value="1"/>
</dbReference>
<proteinExistence type="predicted"/>
<dbReference type="Pfam" id="PF14464">
    <property type="entry name" value="Prok-JAB"/>
    <property type="match status" value="1"/>
</dbReference>
<keyword evidence="4" id="KW-0862">Zinc</keyword>
<evidence type="ECO:0000259" key="6">
    <source>
        <dbReference type="SMART" id="SM00232"/>
    </source>
</evidence>
<name>A0ABW7CGY2_9CYAN</name>
<protein>
    <submittedName>
        <fullName evidence="7">M67 family metallopeptidase</fullName>
    </submittedName>
</protein>
<evidence type="ECO:0000256" key="4">
    <source>
        <dbReference type="ARBA" id="ARBA00022833"/>
    </source>
</evidence>
<dbReference type="InterPro" id="IPR028090">
    <property type="entry name" value="JAB_dom_prok"/>
</dbReference>
<dbReference type="CDD" id="cd08070">
    <property type="entry name" value="MPN_like"/>
    <property type="match status" value="1"/>
</dbReference>
<dbReference type="InterPro" id="IPR051929">
    <property type="entry name" value="VirAsm_ModProt"/>
</dbReference>
<gene>
    <name evidence="7" type="ORF">VPK24_17095</name>
</gene>
<feature type="domain" description="JAB1/MPN/MOV34 metalloenzyme" evidence="6">
    <location>
        <begin position="2"/>
        <end position="188"/>
    </location>
</feature>
<evidence type="ECO:0000256" key="3">
    <source>
        <dbReference type="ARBA" id="ARBA00022801"/>
    </source>
</evidence>
<dbReference type="Proteomes" id="UP001604335">
    <property type="component" value="Unassembled WGS sequence"/>
</dbReference>
<dbReference type="RefSeq" id="WP_393015233.1">
    <property type="nucleotide sequence ID" value="NZ_JAZAQF010000089.1"/>
</dbReference>
<evidence type="ECO:0000256" key="5">
    <source>
        <dbReference type="ARBA" id="ARBA00023049"/>
    </source>
</evidence>
<evidence type="ECO:0000313" key="7">
    <source>
        <dbReference type="EMBL" id="MFG3819365.1"/>
    </source>
</evidence>
<accession>A0ABW7CGY2</accession>
<dbReference type="SUPFAM" id="SSF102712">
    <property type="entry name" value="JAB1/MPN domain"/>
    <property type="match status" value="1"/>
</dbReference>
<evidence type="ECO:0000313" key="8">
    <source>
        <dbReference type="Proteomes" id="UP001604335"/>
    </source>
</evidence>
<keyword evidence="5" id="KW-0482">Metalloprotease</keyword>
<sequence length="193" mass="21406">MTLQLSRSLLEQLCQAAEAALPYECCGLLLGRQVRTPVELPVESLVELPIESPVGPRDPAPAGSMGVIEAIEAIVHELWPANNDWEQLTDEPFRTLDPIPAGETSPERRYAIAPATMLAAMRAGRARNLDIIGVYHSHPQHPAVPSEFDRACAWPDYSYLILSVKGDQTVDWQSWRLNLDRQFQPEPIVLCGS</sequence>